<name>A0A3N1D1F4_9ACTN</name>
<sequence>MTRRERASRSRASPASPFITVATLTLTPAVLGPTLPLITRAARLPAARIAEDSADHLTQVTGADDPDTALALRTAVLDIKRDELTRLRARSAIDDDILRDAETLLDAEALFLSPGD</sequence>
<dbReference type="AlphaFoldDB" id="A0A3N1D1F4"/>
<organism evidence="1 2">
    <name type="scientific">Actinocorallia herbida</name>
    <dbReference type="NCBI Taxonomy" id="58109"/>
    <lineage>
        <taxon>Bacteria</taxon>
        <taxon>Bacillati</taxon>
        <taxon>Actinomycetota</taxon>
        <taxon>Actinomycetes</taxon>
        <taxon>Streptosporangiales</taxon>
        <taxon>Thermomonosporaceae</taxon>
        <taxon>Actinocorallia</taxon>
    </lineage>
</organism>
<dbReference type="EMBL" id="RJKE01000001">
    <property type="protein sequence ID" value="ROO87341.1"/>
    <property type="molecule type" value="Genomic_DNA"/>
</dbReference>
<keyword evidence="2" id="KW-1185">Reference proteome</keyword>
<evidence type="ECO:0000313" key="2">
    <source>
        <dbReference type="Proteomes" id="UP000272400"/>
    </source>
</evidence>
<proteinExistence type="predicted"/>
<reference evidence="1 2" key="1">
    <citation type="submission" date="2018-11" db="EMBL/GenBank/DDBJ databases">
        <title>Sequencing the genomes of 1000 actinobacteria strains.</title>
        <authorList>
            <person name="Klenk H.-P."/>
        </authorList>
    </citation>
    <scope>NUCLEOTIDE SEQUENCE [LARGE SCALE GENOMIC DNA]</scope>
    <source>
        <strain evidence="1 2">DSM 44254</strain>
    </source>
</reference>
<comment type="caution">
    <text evidence="1">The sequence shown here is derived from an EMBL/GenBank/DDBJ whole genome shotgun (WGS) entry which is preliminary data.</text>
</comment>
<evidence type="ECO:0000313" key="1">
    <source>
        <dbReference type="EMBL" id="ROO87341.1"/>
    </source>
</evidence>
<dbReference type="Proteomes" id="UP000272400">
    <property type="component" value="Unassembled WGS sequence"/>
</dbReference>
<protein>
    <submittedName>
        <fullName evidence="1">Uncharacterized protein</fullName>
    </submittedName>
</protein>
<accession>A0A3N1D1F4</accession>
<gene>
    <name evidence="1" type="ORF">EDD29_4940</name>
</gene>